<dbReference type="FunFam" id="3.40.50.150:FF:000057">
    <property type="entry name" value="O-methyltransferase ZRP4"/>
    <property type="match status" value="1"/>
</dbReference>
<keyword evidence="3" id="KW-0949">S-adenosyl-L-methionine</keyword>
<dbReference type="GO" id="GO:0009717">
    <property type="term" value="P:isoflavonoid biosynthetic process"/>
    <property type="evidence" value="ECO:0007669"/>
    <property type="project" value="UniProtKB-ARBA"/>
</dbReference>
<dbReference type="InterPro" id="IPR001077">
    <property type="entry name" value="COMT_C"/>
</dbReference>
<dbReference type="PROSITE" id="PS51683">
    <property type="entry name" value="SAM_OMT_II"/>
    <property type="match status" value="1"/>
</dbReference>
<keyword evidence="2 9" id="KW-0808">Transferase</keyword>
<protein>
    <recommendedName>
        <fullName evidence="5">isoflavone 7-O-methyltransferase</fullName>
        <ecNumber evidence="5">2.1.1.150</ecNumber>
    </recommendedName>
</protein>
<dbReference type="AlphaFoldDB" id="A0A1L1Z3P7"/>
<dbReference type="GO" id="GO:0032259">
    <property type="term" value="P:methylation"/>
    <property type="evidence" value="ECO:0007669"/>
    <property type="project" value="UniProtKB-KW"/>
</dbReference>
<dbReference type="Pfam" id="PF08100">
    <property type="entry name" value="Dimerisation"/>
    <property type="match status" value="1"/>
</dbReference>
<comment type="catalytic activity">
    <reaction evidence="4">
        <text>a 7-hydroxyisoflavone + S-adenosyl-L-methionine = a 7-methoxyisoflavone + S-adenosyl-L-homocysteine + H(+)</text>
        <dbReference type="Rhea" id="RHEA:17933"/>
        <dbReference type="ChEBI" id="CHEBI:15378"/>
        <dbReference type="ChEBI" id="CHEBI:55465"/>
        <dbReference type="ChEBI" id="CHEBI:57856"/>
        <dbReference type="ChEBI" id="CHEBI:59789"/>
        <dbReference type="ChEBI" id="CHEBI:140356"/>
        <dbReference type="EC" id="2.1.1.150"/>
    </reaction>
</comment>
<keyword evidence="1 9" id="KW-0489">Methyltransferase</keyword>
<sequence>MESHSEEHATKLLQAQTHVWNHIFKFINSFSLAVELSLPDIMHKYGQPMPLSKLIASLPIHPSKTCFIYRLMRILTHSGFFSQHNGIENEQEVIRYELTDASRLLLKDHPFSMTSLPQAILDPILVNPWFQFSTWFTNEDPTPFHTQHGMTLWDLAGREPKFNHLFNDGMAGDARLVSSVMIEKCKGVFNGLESLIDVGGGTGTMAKVIATSFPQLKCIVFDLPHVVADLQGTENIKYVGGDMFEAIPSADSIMLKWILHNWNDEECVKILNKCKEAITCDGKVIVIDMVTESKKEDDRLVETQLFFDMQMMVTLTGKERNEKEWGKLIFSAGFSNYKITPVLGLNSIIEVYP</sequence>
<feature type="active site" description="Proton acceptor" evidence="6">
    <location>
        <position position="260"/>
    </location>
</feature>
<dbReference type="EC" id="2.1.1.150" evidence="5"/>
<feature type="domain" description="O-methyltransferase C-terminal" evidence="7">
    <location>
        <begin position="129"/>
        <end position="335"/>
    </location>
</feature>
<evidence type="ECO:0000259" key="8">
    <source>
        <dbReference type="Pfam" id="PF08100"/>
    </source>
</evidence>
<dbReference type="InterPro" id="IPR012967">
    <property type="entry name" value="COMT_dimerisation"/>
</dbReference>
<dbReference type="Gene3D" id="1.10.10.10">
    <property type="entry name" value="Winged helix-like DNA-binding domain superfamily/Winged helix DNA-binding domain"/>
    <property type="match status" value="1"/>
</dbReference>
<dbReference type="InterPro" id="IPR016461">
    <property type="entry name" value="COMT-like"/>
</dbReference>
<organism evidence="9">
    <name type="scientific">Pueraria montana var. lobata</name>
    <name type="common">Kudzu vine</name>
    <name type="synonym">Pueraria lobata</name>
    <dbReference type="NCBI Taxonomy" id="3893"/>
    <lineage>
        <taxon>Eukaryota</taxon>
        <taxon>Viridiplantae</taxon>
        <taxon>Streptophyta</taxon>
        <taxon>Embryophyta</taxon>
        <taxon>Tracheophyta</taxon>
        <taxon>Spermatophyta</taxon>
        <taxon>Magnoliopsida</taxon>
        <taxon>eudicotyledons</taxon>
        <taxon>Gunneridae</taxon>
        <taxon>Pentapetalae</taxon>
        <taxon>rosids</taxon>
        <taxon>fabids</taxon>
        <taxon>Fabales</taxon>
        <taxon>Fabaceae</taxon>
        <taxon>Papilionoideae</taxon>
        <taxon>50 kb inversion clade</taxon>
        <taxon>NPAAA clade</taxon>
        <taxon>indigoferoid/millettioid clade</taxon>
        <taxon>Phaseoleae</taxon>
        <taxon>Pueraria</taxon>
    </lineage>
</organism>
<feature type="domain" description="O-methyltransferase dimerisation" evidence="8">
    <location>
        <begin position="22"/>
        <end position="108"/>
    </location>
</feature>
<dbReference type="InterPro" id="IPR036390">
    <property type="entry name" value="WH_DNA-bd_sf"/>
</dbReference>
<dbReference type="SUPFAM" id="SSF53335">
    <property type="entry name" value="S-adenosyl-L-methionine-dependent methyltransferases"/>
    <property type="match status" value="1"/>
</dbReference>
<evidence type="ECO:0000256" key="4">
    <source>
        <dbReference type="ARBA" id="ARBA00050968"/>
    </source>
</evidence>
<proteinExistence type="evidence at transcript level"/>
<evidence type="ECO:0000256" key="1">
    <source>
        <dbReference type="ARBA" id="ARBA00022603"/>
    </source>
</evidence>
<dbReference type="SUPFAM" id="SSF46785">
    <property type="entry name" value="Winged helix' DNA-binding domain"/>
    <property type="match status" value="1"/>
</dbReference>
<dbReference type="PANTHER" id="PTHR11746">
    <property type="entry name" value="O-METHYLTRANSFERASE"/>
    <property type="match status" value="1"/>
</dbReference>
<evidence type="ECO:0000256" key="5">
    <source>
        <dbReference type="ARBA" id="ARBA00066355"/>
    </source>
</evidence>
<evidence type="ECO:0000256" key="3">
    <source>
        <dbReference type="ARBA" id="ARBA00022691"/>
    </source>
</evidence>
<dbReference type="InterPro" id="IPR036388">
    <property type="entry name" value="WH-like_DNA-bd_sf"/>
</dbReference>
<dbReference type="InterPro" id="IPR029063">
    <property type="entry name" value="SAM-dependent_MTases_sf"/>
</dbReference>
<reference evidence="9" key="1">
    <citation type="submission" date="2014-10" db="EMBL/GenBank/DDBJ databases">
        <title>Molecular characterization of novel regioselective isoflavanoid O-methyltransferases from Pueraria lobata.</title>
        <authorList>
            <person name="Li J."/>
            <person name="Li C."/>
            <person name="Fan R."/>
            <person name="Wang X."/>
            <person name="Zhang Y."/>
        </authorList>
    </citation>
    <scope>NUCLEOTIDE SEQUENCE</scope>
</reference>
<dbReference type="EMBL" id="KP057889">
    <property type="protein sequence ID" value="AKW47168.1"/>
    <property type="molecule type" value="mRNA"/>
</dbReference>
<dbReference type="FunFam" id="1.10.10.10:FF:000213">
    <property type="entry name" value="Coniferyl alcohol 9-O-methyltransferase"/>
    <property type="match status" value="1"/>
</dbReference>
<accession>A0A1L1Z3P7</accession>
<dbReference type="GO" id="GO:0046983">
    <property type="term" value="F:protein dimerization activity"/>
    <property type="evidence" value="ECO:0007669"/>
    <property type="project" value="InterPro"/>
</dbReference>
<dbReference type="Gene3D" id="3.40.50.150">
    <property type="entry name" value="Vaccinia Virus protein VP39"/>
    <property type="match status" value="1"/>
</dbReference>
<name>A0A1L1Z3P7_PUEML</name>
<evidence type="ECO:0000313" key="9">
    <source>
        <dbReference type="EMBL" id="AKW47168.1"/>
    </source>
</evidence>
<evidence type="ECO:0000259" key="7">
    <source>
        <dbReference type="Pfam" id="PF00891"/>
    </source>
</evidence>
<gene>
    <name evidence="9" type="primary">OMT6</name>
</gene>
<dbReference type="PIRSF" id="PIRSF005739">
    <property type="entry name" value="O-mtase"/>
    <property type="match status" value="1"/>
</dbReference>
<dbReference type="Pfam" id="PF00891">
    <property type="entry name" value="Methyltransf_2"/>
    <property type="match status" value="1"/>
</dbReference>
<evidence type="ECO:0000256" key="2">
    <source>
        <dbReference type="ARBA" id="ARBA00022679"/>
    </source>
</evidence>
<evidence type="ECO:0000256" key="6">
    <source>
        <dbReference type="PIRSR" id="PIRSR005739-1"/>
    </source>
</evidence>
<dbReference type="GO" id="GO:0033800">
    <property type="term" value="F:isoflavone 7-O-methyltransferase activity"/>
    <property type="evidence" value="ECO:0007669"/>
    <property type="project" value="UniProtKB-EC"/>
</dbReference>